<name>A0A7C9CYF3_OPUST</name>
<reference evidence="2" key="1">
    <citation type="journal article" date="2013" name="J. Plant Res.">
        <title>Effect of fungi and light on seed germination of three Opuntia species from semiarid lands of central Mexico.</title>
        <authorList>
            <person name="Delgado-Sanchez P."/>
            <person name="Jimenez-Bremont J.F."/>
            <person name="Guerrero-Gonzalez Mde L."/>
            <person name="Flores J."/>
        </authorList>
    </citation>
    <scope>NUCLEOTIDE SEQUENCE</scope>
    <source>
        <tissue evidence="2">Cladode</tissue>
    </source>
</reference>
<sequence>MPGKSKKGGTTLQKNNFEGVSSGNITYQKFFFSYYGKNRKLGFLRRQSSSAEGERRENRVFRLRATIGLIWVLSRERNRLLLERDRESGSQREERETERLSRGK</sequence>
<dbReference type="EMBL" id="GISG01046399">
    <property type="protein sequence ID" value="MBA4624129.1"/>
    <property type="molecule type" value="Transcribed_RNA"/>
</dbReference>
<accession>A0A7C9CYF3</accession>
<reference evidence="2" key="2">
    <citation type="submission" date="2020-07" db="EMBL/GenBank/DDBJ databases">
        <authorList>
            <person name="Vera ALvarez R."/>
            <person name="Arias-Moreno D.M."/>
            <person name="Jimenez-Jacinto V."/>
            <person name="Jimenez-Bremont J.F."/>
            <person name="Swaminathan K."/>
            <person name="Moose S.P."/>
            <person name="Guerrero-Gonzalez M.L."/>
            <person name="Marino-Ramirez L."/>
            <person name="Landsman D."/>
            <person name="Rodriguez-Kessler M."/>
            <person name="Delgado-Sanchez P."/>
        </authorList>
    </citation>
    <scope>NUCLEOTIDE SEQUENCE</scope>
    <source>
        <tissue evidence="2">Cladode</tissue>
    </source>
</reference>
<evidence type="ECO:0000313" key="2">
    <source>
        <dbReference type="EMBL" id="MBA4624129.1"/>
    </source>
</evidence>
<protein>
    <submittedName>
        <fullName evidence="2">Uncharacterized protein</fullName>
    </submittedName>
</protein>
<evidence type="ECO:0000256" key="1">
    <source>
        <dbReference type="SAM" id="MobiDB-lite"/>
    </source>
</evidence>
<feature type="region of interest" description="Disordered" evidence="1">
    <location>
        <begin position="83"/>
        <end position="104"/>
    </location>
</feature>
<dbReference type="AlphaFoldDB" id="A0A7C9CYF3"/>
<organism evidence="2">
    <name type="scientific">Opuntia streptacantha</name>
    <name type="common">Prickly pear cactus</name>
    <name type="synonym">Opuntia cardona</name>
    <dbReference type="NCBI Taxonomy" id="393608"/>
    <lineage>
        <taxon>Eukaryota</taxon>
        <taxon>Viridiplantae</taxon>
        <taxon>Streptophyta</taxon>
        <taxon>Embryophyta</taxon>
        <taxon>Tracheophyta</taxon>
        <taxon>Spermatophyta</taxon>
        <taxon>Magnoliopsida</taxon>
        <taxon>eudicotyledons</taxon>
        <taxon>Gunneridae</taxon>
        <taxon>Pentapetalae</taxon>
        <taxon>Caryophyllales</taxon>
        <taxon>Cactineae</taxon>
        <taxon>Cactaceae</taxon>
        <taxon>Opuntioideae</taxon>
        <taxon>Opuntia</taxon>
    </lineage>
</organism>
<proteinExistence type="predicted"/>